<dbReference type="EnsemblPlants" id="ONIVA11G16110.1">
    <property type="protein sequence ID" value="ONIVA11G16110.1"/>
    <property type="gene ID" value="ONIVA11G16110"/>
</dbReference>
<evidence type="ECO:0000256" key="4">
    <source>
        <dbReference type="ARBA" id="ARBA00008723"/>
    </source>
</evidence>
<dbReference type="InterPro" id="IPR051558">
    <property type="entry name" value="Metallophosphoesterase_PAP"/>
</dbReference>
<keyword evidence="7" id="KW-0479">Metal-binding</keyword>
<evidence type="ECO:0000256" key="9">
    <source>
        <dbReference type="ARBA" id="ARBA00022801"/>
    </source>
</evidence>
<dbReference type="PANTHER" id="PTHR10161">
    <property type="entry name" value="TARTRATE-RESISTANT ACID PHOSPHATASE TYPE 5"/>
    <property type="match status" value="1"/>
</dbReference>
<evidence type="ECO:0000313" key="15">
    <source>
        <dbReference type="Proteomes" id="UP000006591"/>
    </source>
</evidence>
<feature type="domain" description="Calcineurin-like phosphoesterase" evidence="13">
    <location>
        <begin position="391"/>
        <end position="599"/>
    </location>
</feature>
<keyword evidence="10" id="KW-0862">Zinc</keyword>
<keyword evidence="6" id="KW-0964">Secreted</keyword>
<name>A0A0E0J2Z8_ORYNI</name>
<dbReference type="Proteomes" id="UP000006591">
    <property type="component" value="Chromosome 11"/>
</dbReference>
<dbReference type="InterPro" id="IPR004843">
    <property type="entry name" value="Calcineurin-like_PHP"/>
</dbReference>
<evidence type="ECO:0000256" key="11">
    <source>
        <dbReference type="ARBA" id="ARBA00023180"/>
    </source>
</evidence>
<comment type="cofactor">
    <cofactor evidence="2">
        <name>Fe cation</name>
        <dbReference type="ChEBI" id="CHEBI:24875"/>
    </cofactor>
</comment>
<evidence type="ECO:0000256" key="7">
    <source>
        <dbReference type="ARBA" id="ARBA00022723"/>
    </source>
</evidence>
<comment type="catalytic activity">
    <reaction evidence="1">
        <text>a phosphate monoester + H2O = an alcohol + phosphate</text>
        <dbReference type="Rhea" id="RHEA:15017"/>
        <dbReference type="ChEBI" id="CHEBI:15377"/>
        <dbReference type="ChEBI" id="CHEBI:30879"/>
        <dbReference type="ChEBI" id="CHEBI:43474"/>
        <dbReference type="ChEBI" id="CHEBI:67140"/>
        <dbReference type="EC" id="3.1.3.2"/>
    </reaction>
</comment>
<dbReference type="GO" id="GO:0046872">
    <property type="term" value="F:metal ion binding"/>
    <property type="evidence" value="ECO:0007669"/>
    <property type="project" value="UniProtKB-KW"/>
</dbReference>
<evidence type="ECO:0000256" key="8">
    <source>
        <dbReference type="ARBA" id="ARBA00022729"/>
    </source>
</evidence>
<evidence type="ECO:0000313" key="14">
    <source>
        <dbReference type="EnsemblPlants" id="ONIVA11G16110.1"/>
    </source>
</evidence>
<dbReference type="STRING" id="4536.A0A0E0J2Z8"/>
<evidence type="ECO:0000256" key="6">
    <source>
        <dbReference type="ARBA" id="ARBA00022525"/>
    </source>
</evidence>
<evidence type="ECO:0000256" key="2">
    <source>
        <dbReference type="ARBA" id="ARBA00001962"/>
    </source>
</evidence>
<dbReference type="eggNOG" id="KOG2679">
    <property type="taxonomic scope" value="Eukaryota"/>
</dbReference>
<keyword evidence="15" id="KW-1185">Reference proteome</keyword>
<evidence type="ECO:0000259" key="13">
    <source>
        <dbReference type="Pfam" id="PF00149"/>
    </source>
</evidence>
<dbReference type="FunFam" id="3.60.21.10:FF:000027">
    <property type="entry name" value="Purple acid phosphatase"/>
    <property type="match status" value="2"/>
</dbReference>
<dbReference type="EC" id="3.1.3.2" evidence="5"/>
<evidence type="ECO:0000256" key="5">
    <source>
        <dbReference type="ARBA" id="ARBA00012646"/>
    </source>
</evidence>
<dbReference type="InterPro" id="IPR024927">
    <property type="entry name" value="Acid_PPase"/>
</dbReference>
<keyword evidence="11" id="KW-0325">Glycoprotein</keyword>
<accession>A0A0E0J2Z8</accession>
<dbReference type="AlphaFoldDB" id="A0A0E0J2Z8"/>
<dbReference type="CDD" id="cd07378">
    <property type="entry name" value="MPP_ACP5"/>
    <property type="match status" value="2"/>
</dbReference>
<dbReference type="GO" id="GO:0005576">
    <property type="term" value="C:extracellular region"/>
    <property type="evidence" value="ECO:0007669"/>
    <property type="project" value="UniProtKB-SubCell"/>
</dbReference>
<dbReference type="HOGENOM" id="CLU_410158_0_0_1"/>
<proteinExistence type="inferred from homology"/>
<feature type="signal peptide" evidence="12">
    <location>
        <begin position="1"/>
        <end position="24"/>
    </location>
</feature>
<dbReference type="Pfam" id="PF00149">
    <property type="entry name" value="Metallophos"/>
    <property type="match status" value="2"/>
</dbReference>
<keyword evidence="8 12" id="KW-0732">Signal</keyword>
<organism evidence="14">
    <name type="scientific">Oryza nivara</name>
    <name type="common">Indian wild rice</name>
    <name type="synonym">Oryza sativa f. spontanea</name>
    <dbReference type="NCBI Taxonomy" id="4536"/>
    <lineage>
        <taxon>Eukaryota</taxon>
        <taxon>Viridiplantae</taxon>
        <taxon>Streptophyta</taxon>
        <taxon>Embryophyta</taxon>
        <taxon>Tracheophyta</taxon>
        <taxon>Spermatophyta</taxon>
        <taxon>Magnoliopsida</taxon>
        <taxon>Liliopsida</taxon>
        <taxon>Poales</taxon>
        <taxon>Poaceae</taxon>
        <taxon>BOP clade</taxon>
        <taxon>Oryzoideae</taxon>
        <taxon>Oryzeae</taxon>
        <taxon>Oryzinae</taxon>
        <taxon>Oryza</taxon>
    </lineage>
</organism>
<dbReference type="Gramene" id="ONIVA11G16110.1">
    <property type="protein sequence ID" value="ONIVA11G16110.1"/>
    <property type="gene ID" value="ONIVA11G16110"/>
</dbReference>
<protein>
    <recommendedName>
        <fullName evidence="5">acid phosphatase</fullName>
        <ecNumber evidence="5">3.1.3.2</ecNumber>
    </recommendedName>
</protein>
<dbReference type="InterPro" id="IPR029052">
    <property type="entry name" value="Metallo-depent_PP-like"/>
</dbReference>
<dbReference type="GO" id="GO:0003993">
    <property type="term" value="F:acid phosphatase activity"/>
    <property type="evidence" value="ECO:0007669"/>
    <property type="project" value="UniProtKB-EC"/>
</dbReference>
<evidence type="ECO:0000256" key="12">
    <source>
        <dbReference type="SAM" id="SignalP"/>
    </source>
</evidence>
<dbReference type="PANTHER" id="PTHR10161:SF14">
    <property type="entry name" value="TARTRATE-RESISTANT ACID PHOSPHATASE TYPE 5"/>
    <property type="match status" value="1"/>
</dbReference>
<comment type="similarity">
    <text evidence="4">Belongs to the metallophosphoesterase superfamily. Purple acid phosphatase family.</text>
</comment>
<feature type="domain" description="Calcineurin-like phosphoesterase" evidence="13">
    <location>
        <begin position="46"/>
        <end position="253"/>
    </location>
</feature>
<evidence type="ECO:0000256" key="10">
    <source>
        <dbReference type="ARBA" id="ARBA00022833"/>
    </source>
</evidence>
<feature type="chain" id="PRO_5002363458" description="acid phosphatase" evidence="12">
    <location>
        <begin position="25"/>
        <end position="676"/>
    </location>
</feature>
<keyword evidence="9" id="KW-0378">Hydrolase</keyword>
<sequence>MMMRCGWSAAAVVAVVVMVGVMVASPVAGELARVEHPTKEDGSLAVLVVGDWGRKGQYNQTLVATQMGVIGEELAADFILSTGDNFYNDGLTGDNDTASFQESFTNIYTADSLQKPWYIVLGNHDYTGDALAQQSPAIRAVDSRWTSINKSFIVDSDIAEFFLVDTVPFVQKYWNESKFDWRQVAPRDTYLSTLLTDLGDAMSQSNATWKIVVGHHTISSGCEHGNTTDLVAMLLPVLKTYGADMYINGHDHCLQRITSIDSPLEFITSGGGSRAWAGKFKQTSDKLEFIYDGQGFLSMQLTMAEASFAFYDVTGAVLYSWQLANHSLLFSPRDEQSGGAAAAAGDRAARSAMDAPVITLLVFLVAVAAATAAAEMPRMEHPRKGDGSLSLLAVGDWGRRGAYNQSMVAAQMGIVGEKMDIDFVISTGDNFYKNGLTGVDDKAFEESFSDIYTAKSLHKPWYTVLGNHDYRGDALAQLSPVLRKVDSRWICIKSFVVSAEIADFFFVDTTPFVLKYWTDPKNSKYDWRGVSPRETYIANVLKDLEDALEQSKAPWKIVVGHHAIRSVSQHGDTKELLEHLLPILKAHGVDLYLNGHDHCLEHISSRDSKIQYLTSGAGSKAWRGVQTANTDKVEFFYDGQGFMSLRLTAAEASLAFYDVAGKILHIWMVAKPATGH</sequence>
<evidence type="ECO:0000256" key="3">
    <source>
        <dbReference type="ARBA" id="ARBA00004613"/>
    </source>
</evidence>
<dbReference type="Gene3D" id="3.60.21.10">
    <property type="match status" value="2"/>
</dbReference>
<reference evidence="14" key="1">
    <citation type="submission" date="2015-04" db="UniProtKB">
        <authorList>
            <consortium name="EnsemblPlants"/>
        </authorList>
    </citation>
    <scope>IDENTIFICATION</scope>
    <source>
        <strain evidence="14">SL10</strain>
    </source>
</reference>
<comment type="subcellular location">
    <subcellularLocation>
        <location evidence="3">Secreted</location>
    </subcellularLocation>
</comment>
<reference evidence="14" key="2">
    <citation type="submission" date="2018-04" db="EMBL/GenBank/DDBJ databases">
        <title>OnivRS2 (Oryza nivara Reference Sequence Version 2).</title>
        <authorList>
            <person name="Zhang J."/>
            <person name="Kudrna D."/>
            <person name="Lee S."/>
            <person name="Talag J."/>
            <person name="Rajasekar S."/>
            <person name="Welchert J."/>
            <person name="Hsing Y.-I."/>
            <person name="Wing R.A."/>
        </authorList>
    </citation>
    <scope>NUCLEOTIDE SEQUENCE [LARGE SCALE GENOMIC DNA]</scope>
    <source>
        <strain evidence="14">SL10</strain>
    </source>
</reference>
<dbReference type="OMA" id="DPGDHTY"/>
<evidence type="ECO:0000256" key="1">
    <source>
        <dbReference type="ARBA" id="ARBA00000032"/>
    </source>
</evidence>
<dbReference type="SUPFAM" id="SSF56300">
    <property type="entry name" value="Metallo-dependent phosphatases"/>
    <property type="match status" value="2"/>
</dbReference>